<feature type="domain" description="MADF" evidence="2">
    <location>
        <begin position="1"/>
        <end position="89"/>
    </location>
</feature>
<feature type="compositionally biased region" description="Low complexity" evidence="1">
    <location>
        <begin position="111"/>
        <end position="123"/>
    </location>
</feature>
<reference evidence="3" key="1">
    <citation type="journal article" date="2023" name="Front. Mar. Sci.">
        <title>A new Merluccius polli reference genome to investigate the effects of global change in West African waters.</title>
        <authorList>
            <person name="Mateo J.L."/>
            <person name="Blanco-Fernandez C."/>
            <person name="Garcia-Vazquez E."/>
            <person name="Machado-Schiaffino G."/>
        </authorList>
    </citation>
    <scope>NUCLEOTIDE SEQUENCE</scope>
    <source>
        <strain evidence="3">C29</strain>
        <tissue evidence="3">Fin</tissue>
    </source>
</reference>
<keyword evidence="4" id="KW-1185">Reference proteome</keyword>
<dbReference type="EMBL" id="JAOPHQ010000577">
    <property type="protein sequence ID" value="KAK0154197.1"/>
    <property type="molecule type" value="Genomic_DNA"/>
</dbReference>
<dbReference type="Proteomes" id="UP001174136">
    <property type="component" value="Unassembled WGS sequence"/>
</dbReference>
<evidence type="ECO:0000313" key="4">
    <source>
        <dbReference type="Proteomes" id="UP001174136"/>
    </source>
</evidence>
<organism evidence="3 4">
    <name type="scientific">Merluccius polli</name>
    <name type="common">Benguela hake</name>
    <name type="synonym">Merluccius cadenati</name>
    <dbReference type="NCBI Taxonomy" id="89951"/>
    <lineage>
        <taxon>Eukaryota</taxon>
        <taxon>Metazoa</taxon>
        <taxon>Chordata</taxon>
        <taxon>Craniata</taxon>
        <taxon>Vertebrata</taxon>
        <taxon>Euteleostomi</taxon>
        <taxon>Actinopterygii</taxon>
        <taxon>Neopterygii</taxon>
        <taxon>Teleostei</taxon>
        <taxon>Neoteleostei</taxon>
        <taxon>Acanthomorphata</taxon>
        <taxon>Zeiogadaria</taxon>
        <taxon>Gadariae</taxon>
        <taxon>Gadiformes</taxon>
        <taxon>Gadoidei</taxon>
        <taxon>Merlucciidae</taxon>
        <taxon>Merluccius</taxon>
    </lineage>
</organism>
<comment type="caution">
    <text evidence="3">The sequence shown here is derived from an EMBL/GenBank/DDBJ whole genome shotgun (WGS) entry which is preliminary data.</text>
</comment>
<dbReference type="InterPro" id="IPR006578">
    <property type="entry name" value="MADF-dom"/>
</dbReference>
<dbReference type="SMART" id="SM00595">
    <property type="entry name" value="MADF"/>
    <property type="match status" value="1"/>
</dbReference>
<accession>A0AA47N863</accession>
<protein>
    <recommendedName>
        <fullName evidence="2">MADF domain-containing protein</fullName>
    </recommendedName>
</protein>
<feature type="region of interest" description="Disordered" evidence="1">
    <location>
        <begin position="105"/>
        <end position="144"/>
    </location>
</feature>
<evidence type="ECO:0000256" key="1">
    <source>
        <dbReference type="SAM" id="MobiDB-lite"/>
    </source>
</evidence>
<dbReference type="PANTHER" id="PTHR12243">
    <property type="entry name" value="MADF DOMAIN TRANSCRIPTION FACTOR"/>
    <property type="match status" value="1"/>
</dbReference>
<dbReference type="AlphaFoldDB" id="A0AA47N863"/>
<evidence type="ECO:0000259" key="2">
    <source>
        <dbReference type="PROSITE" id="PS51029"/>
    </source>
</evidence>
<dbReference type="PANTHER" id="PTHR12243:SF67">
    <property type="entry name" value="COREPRESSOR OF PANGOLIN, ISOFORM A-RELATED"/>
    <property type="match status" value="1"/>
</dbReference>
<sequence length="266" mass="30419">MVELWAEQPCLFDIDCPTYHDRVEKEKKWTEIAEALQMPVAEVKTRSLSLRTQFSRLLRPQSSGSGEKPLTSKQKWILRSMDFLKPFVTPRQGWTGNYTLDKDIARTSVLRPRTPGSGSSRSSSPPPSEPRVRQPLNKKARRVSDNDIELEKLELLKEMSKTVRCGFNTEKDEKIEEESSFGRQVAVEVSHIRDATLKTRAKKQVMTILYDFQEADQQQLTGRAQYGPQPNDQFNIWPQQTPSRCITQGSRDEFMVISLSVKVGGT</sequence>
<name>A0AA47N863_MERPO</name>
<evidence type="ECO:0000313" key="3">
    <source>
        <dbReference type="EMBL" id="KAK0154197.1"/>
    </source>
</evidence>
<dbReference type="PROSITE" id="PS51029">
    <property type="entry name" value="MADF"/>
    <property type="match status" value="1"/>
</dbReference>
<gene>
    <name evidence="3" type="ORF">N1851_003709</name>
</gene>
<dbReference type="InterPro" id="IPR039353">
    <property type="entry name" value="TF_Adf1"/>
</dbReference>
<proteinExistence type="predicted"/>
<dbReference type="Pfam" id="PF10545">
    <property type="entry name" value="MADF_DNA_bdg"/>
    <property type="match status" value="1"/>
</dbReference>